<evidence type="ECO:0000256" key="7">
    <source>
        <dbReference type="ARBA" id="ARBA00022737"/>
    </source>
</evidence>
<dbReference type="GO" id="GO:0009897">
    <property type="term" value="C:external side of plasma membrane"/>
    <property type="evidence" value="ECO:0007669"/>
    <property type="project" value="TreeGrafter"/>
</dbReference>
<dbReference type="SUPFAM" id="SSF49265">
    <property type="entry name" value="Fibronectin type III"/>
    <property type="match status" value="2"/>
</dbReference>
<dbReference type="GO" id="GO:0046872">
    <property type="term" value="F:metal ion binding"/>
    <property type="evidence" value="ECO:0007669"/>
    <property type="project" value="UniProtKB-KW"/>
</dbReference>
<gene>
    <name evidence="14" type="primary">PRLR</name>
    <name evidence="16" type="ORF">D9C73_018877</name>
</gene>
<dbReference type="GO" id="GO:0004896">
    <property type="term" value="F:cytokine receptor activity"/>
    <property type="evidence" value="ECO:0007669"/>
    <property type="project" value="InterPro"/>
</dbReference>
<evidence type="ECO:0000256" key="1">
    <source>
        <dbReference type="ARBA" id="ARBA00004479"/>
    </source>
</evidence>
<dbReference type="GO" id="GO:0019955">
    <property type="term" value="F:cytokine binding"/>
    <property type="evidence" value="ECO:0007669"/>
    <property type="project" value="TreeGrafter"/>
</dbReference>
<keyword evidence="12 14" id="KW-0675">Receptor</keyword>
<dbReference type="Pfam" id="PF09067">
    <property type="entry name" value="EpoR_lig-bind"/>
    <property type="match status" value="1"/>
</dbReference>
<comment type="function">
    <text evidence="14">This is a receptor for the anterior pituitary hormone prolactin.</text>
</comment>
<comment type="domain">
    <text evidence="14">The WSXWS motif appears to be necessary for proper protein folding and thereby efficient intracellular transport and cell-surface receptor binding.</text>
</comment>
<dbReference type="STRING" id="240159.A0A4U5VBX1"/>
<evidence type="ECO:0000259" key="15">
    <source>
        <dbReference type="PROSITE" id="PS50853"/>
    </source>
</evidence>
<evidence type="ECO:0000256" key="3">
    <source>
        <dbReference type="ARBA" id="ARBA00019818"/>
    </source>
</evidence>
<accession>A0A4U5VBX1</accession>
<evidence type="ECO:0000256" key="10">
    <source>
        <dbReference type="ARBA" id="ARBA00023136"/>
    </source>
</evidence>
<dbReference type="EMBL" id="CM014093">
    <property type="protein sequence ID" value="TKS84355.1"/>
    <property type="molecule type" value="Genomic_DNA"/>
</dbReference>
<feature type="transmembrane region" description="Helical" evidence="14">
    <location>
        <begin position="306"/>
        <end position="325"/>
    </location>
</feature>
<evidence type="ECO:0000256" key="8">
    <source>
        <dbReference type="ARBA" id="ARBA00022833"/>
    </source>
</evidence>
<evidence type="ECO:0000256" key="14">
    <source>
        <dbReference type="RuleBase" id="RU365035"/>
    </source>
</evidence>
<dbReference type="Proteomes" id="UP000298787">
    <property type="component" value="Chromosome 16"/>
</dbReference>
<dbReference type="CDD" id="cd00063">
    <property type="entry name" value="FN3"/>
    <property type="match status" value="2"/>
</dbReference>
<keyword evidence="10 14" id="KW-0472">Membrane</keyword>
<comment type="domain">
    <text evidence="14">The box 1 motif is required for JAK interaction and/or activation.</text>
</comment>
<dbReference type="FunFam" id="2.60.40.10:FF:000358">
    <property type="entry name" value="Prolactin receptor"/>
    <property type="match status" value="1"/>
</dbReference>
<dbReference type="PROSITE" id="PS50853">
    <property type="entry name" value="FN3"/>
    <property type="match status" value="2"/>
</dbReference>
<dbReference type="FunFam" id="2.60.40.10:FF:000287">
    <property type="entry name" value="Prolactin receptor"/>
    <property type="match status" value="1"/>
</dbReference>
<dbReference type="AlphaFoldDB" id="A0A4U5VBX1"/>
<evidence type="ECO:0000256" key="4">
    <source>
        <dbReference type="ARBA" id="ARBA00022692"/>
    </source>
</evidence>
<feature type="domain" description="Fibronectin type-III" evidence="15">
    <location>
        <begin position="200"/>
        <end position="299"/>
    </location>
</feature>
<sequence length="717" mass="80994">MLRFHRLSGRVSFPGTAGAHVSCHQGSDTKSPSLLFWEPAEESPPPPPAPRHGLRQLITHCQLLPRLCGAMMKKAVEVILLLFLLVSMPHAKGTRHSPPGKPTLTRCRSPEKETFTCWWEPGSDGGLPTTHALYYRKENSETVYECPDYRTAGENSCFFNKNNTSIWVNYNITVVATNTLGSTFSDPMDIDVMYIVKPNPPERLAVTVMEDKSWPFLRVSWEPPHKADTRSGWITLMYEIRVKLEQENKWEMHLAGQQKMFNIFSLRSGGSYLVQVRCKPDHGFWSEWSSTSYIEVPDYFPREKSVWILITVFSAFILVILIWLLHMNSHSLKHCILPPVPGPKIKGFDKQLLKNGKSEEIFSALMVPDFPPTTSSNFEDLLVEYLEVYIPEGQELMLQESKDLHDGCLKSESSTSDSDSGRGSCDSHTLLIDNCGEAKEEERQQDQERMGVEAQRHQKDWEEKGLNYAHEDIVSPDMSSGRVKTWPSVFSPLPQYSSNPPDQQSSLEMAKQHYLSDSLFLPDSSSTYLTQPGHSTRESLEPSYCEFRLSNKQPHQLHPQMQAHQQLHMAHSDVNISSIGCKQAPAGLQSPDLRSTQYVEVQKVNKEDMVLLQPVGKGCRHIELCPQMPQGDNYSKVKGVNSDNILLLQRGVMEEDRCPCEDQEINGAREHSHTASTVTTTQKPTACIHTAMPVQDEMVLAVNGYVDTAIMCTLPTY</sequence>
<dbReference type="InterPro" id="IPR003528">
    <property type="entry name" value="Long_hematopoietin_rcpt_CS"/>
</dbReference>
<protein>
    <recommendedName>
        <fullName evidence="3 14">Prolactin receptor</fullName>
        <shortName evidence="14">PRL-R</shortName>
    </recommendedName>
</protein>
<feature type="domain" description="Fibronectin type-III" evidence="15">
    <location>
        <begin position="98"/>
        <end position="199"/>
    </location>
</feature>
<dbReference type="InterPro" id="IPR013783">
    <property type="entry name" value="Ig-like_fold"/>
</dbReference>
<keyword evidence="6" id="KW-0732">Signal</keyword>
<dbReference type="PANTHER" id="PTHR23036">
    <property type="entry name" value="CYTOKINE RECEPTOR"/>
    <property type="match status" value="1"/>
</dbReference>
<evidence type="ECO:0000256" key="11">
    <source>
        <dbReference type="ARBA" id="ARBA00023157"/>
    </source>
</evidence>
<dbReference type="Gene3D" id="2.60.40.10">
    <property type="entry name" value="Immunoglobulins"/>
    <property type="match status" value="2"/>
</dbReference>
<dbReference type="SMART" id="SM00060">
    <property type="entry name" value="FN3"/>
    <property type="match status" value="2"/>
</dbReference>
<keyword evidence="5 14" id="KW-0479">Metal-binding</keyword>
<evidence type="ECO:0000256" key="9">
    <source>
        <dbReference type="ARBA" id="ARBA00022989"/>
    </source>
</evidence>
<proteinExistence type="inferred from homology"/>
<evidence type="ECO:0000256" key="5">
    <source>
        <dbReference type="ARBA" id="ARBA00022723"/>
    </source>
</evidence>
<dbReference type="GO" id="GO:0043235">
    <property type="term" value="C:receptor complex"/>
    <property type="evidence" value="ECO:0007669"/>
    <property type="project" value="TreeGrafter"/>
</dbReference>
<keyword evidence="8 14" id="KW-0862">Zinc</keyword>
<evidence type="ECO:0000313" key="16">
    <source>
        <dbReference type="EMBL" id="TKS84355.1"/>
    </source>
</evidence>
<dbReference type="PROSITE" id="PS01352">
    <property type="entry name" value="HEMATOPO_REC_L_F1"/>
    <property type="match status" value="1"/>
</dbReference>
<evidence type="ECO:0000256" key="6">
    <source>
        <dbReference type="ARBA" id="ARBA00022729"/>
    </source>
</evidence>
<comment type="subcellular location">
    <subcellularLocation>
        <location evidence="1 14">Membrane</location>
        <topology evidence="1 14">Single-pass type I membrane protein</topology>
    </subcellularLocation>
</comment>
<organism evidence="16 17">
    <name type="scientific">Collichthys lucidus</name>
    <name type="common">Big head croaker</name>
    <name type="synonym">Sciaena lucida</name>
    <dbReference type="NCBI Taxonomy" id="240159"/>
    <lineage>
        <taxon>Eukaryota</taxon>
        <taxon>Metazoa</taxon>
        <taxon>Chordata</taxon>
        <taxon>Craniata</taxon>
        <taxon>Vertebrata</taxon>
        <taxon>Euteleostomi</taxon>
        <taxon>Actinopterygii</taxon>
        <taxon>Neopterygii</taxon>
        <taxon>Teleostei</taxon>
        <taxon>Neoteleostei</taxon>
        <taxon>Acanthomorphata</taxon>
        <taxon>Eupercaria</taxon>
        <taxon>Sciaenidae</taxon>
        <taxon>Collichthys</taxon>
    </lineage>
</organism>
<dbReference type="InterPro" id="IPR003961">
    <property type="entry name" value="FN3_dom"/>
</dbReference>
<evidence type="ECO:0000256" key="2">
    <source>
        <dbReference type="ARBA" id="ARBA00007885"/>
    </source>
</evidence>
<keyword evidence="7" id="KW-0677">Repeat</keyword>
<dbReference type="InterPro" id="IPR050379">
    <property type="entry name" value="Type-I_Cytokine_Rcpt"/>
</dbReference>
<reference evidence="16 17" key="1">
    <citation type="submission" date="2019-01" db="EMBL/GenBank/DDBJ databases">
        <title>Genome Assembly of Collichthys lucidus.</title>
        <authorList>
            <person name="Cai M."/>
            <person name="Xiao S."/>
        </authorList>
    </citation>
    <scope>NUCLEOTIDE SEQUENCE [LARGE SCALE GENOMIC DNA]</scope>
    <source>
        <strain evidence="16">JT15FE1705JMU</strain>
        <tissue evidence="16">Muscle</tissue>
    </source>
</reference>
<name>A0A4U5VBX1_COLLU</name>
<dbReference type="InterPro" id="IPR015152">
    <property type="entry name" value="Growth/epo_recpt_lig-bind"/>
</dbReference>
<dbReference type="InterPro" id="IPR036116">
    <property type="entry name" value="FN3_sf"/>
</dbReference>
<keyword evidence="17" id="KW-1185">Reference proteome</keyword>
<keyword evidence="13" id="KW-0325">Glycoprotein</keyword>
<dbReference type="PANTHER" id="PTHR23036:SF86">
    <property type="entry name" value="PROLACTIN RECEPTOR"/>
    <property type="match status" value="1"/>
</dbReference>
<keyword evidence="4 14" id="KW-0812">Transmembrane</keyword>
<keyword evidence="11 14" id="KW-1015">Disulfide bond</keyword>
<keyword evidence="9 14" id="KW-1133">Transmembrane helix</keyword>
<evidence type="ECO:0000256" key="12">
    <source>
        <dbReference type="ARBA" id="ARBA00023170"/>
    </source>
</evidence>
<comment type="similarity">
    <text evidence="2 14">Belongs to the type I cytokine receptor family. Type 1 subfamily.</text>
</comment>
<evidence type="ECO:0000313" key="17">
    <source>
        <dbReference type="Proteomes" id="UP000298787"/>
    </source>
</evidence>
<evidence type="ECO:0000256" key="13">
    <source>
        <dbReference type="ARBA" id="ARBA00023180"/>
    </source>
</evidence>